<keyword evidence="2" id="KW-1185">Reference proteome</keyword>
<sequence length="41" mass="4841">MANDDDQIPDPVFKKALKMLHAINKVSSEKWTNKHYQNKQK</sequence>
<dbReference type="Proteomes" id="UP000789901">
    <property type="component" value="Unassembled WGS sequence"/>
</dbReference>
<comment type="caution">
    <text evidence="1">The sequence shown here is derived from an EMBL/GenBank/DDBJ whole genome shotgun (WGS) entry which is preliminary data.</text>
</comment>
<evidence type="ECO:0000313" key="1">
    <source>
        <dbReference type="EMBL" id="CAG8507069.1"/>
    </source>
</evidence>
<protein>
    <submittedName>
        <fullName evidence="1">9107_t:CDS:1</fullName>
    </submittedName>
</protein>
<proteinExistence type="predicted"/>
<evidence type="ECO:0000313" key="2">
    <source>
        <dbReference type="Proteomes" id="UP000789901"/>
    </source>
</evidence>
<reference evidence="1 2" key="1">
    <citation type="submission" date="2021-06" db="EMBL/GenBank/DDBJ databases">
        <authorList>
            <person name="Kallberg Y."/>
            <person name="Tangrot J."/>
            <person name="Rosling A."/>
        </authorList>
    </citation>
    <scope>NUCLEOTIDE SEQUENCE [LARGE SCALE GENOMIC DNA]</scope>
    <source>
        <strain evidence="1 2">120-4 pot B 10/14</strain>
    </source>
</reference>
<dbReference type="EMBL" id="CAJVQB010000780">
    <property type="protein sequence ID" value="CAG8507069.1"/>
    <property type="molecule type" value="Genomic_DNA"/>
</dbReference>
<organism evidence="1 2">
    <name type="scientific">Gigaspora margarita</name>
    <dbReference type="NCBI Taxonomy" id="4874"/>
    <lineage>
        <taxon>Eukaryota</taxon>
        <taxon>Fungi</taxon>
        <taxon>Fungi incertae sedis</taxon>
        <taxon>Mucoromycota</taxon>
        <taxon>Glomeromycotina</taxon>
        <taxon>Glomeromycetes</taxon>
        <taxon>Diversisporales</taxon>
        <taxon>Gigasporaceae</taxon>
        <taxon>Gigaspora</taxon>
    </lineage>
</organism>
<accession>A0ABM8W2D4</accession>
<name>A0ABM8W2D4_GIGMA</name>
<gene>
    <name evidence="1" type="ORF">GMARGA_LOCUS2490</name>
</gene>